<evidence type="ECO:0000313" key="2">
    <source>
        <dbReference type="EMBL" id="ESU39682.1"/>
    </source>
</evidence>
<dbReference type="VEuPathDB" id="GiardiaDB:GL50803_00104234"/>
<dbReference type="Proteomes" id="UP000018320">
    <property type="component" value="Unassembled WGS sequence"/>
</dbReference>
<proteinExistence type="predicted"/>
<accession>V6TMY0</accession>
<dbReference type="AlphaFoldDB" id="V6TMY0"/>
<feature type="compositionally biased region" description="Polar residues" evidence="1">
    <location>
        <begin position="93"/>
        <end position="111"/>
    </location>
</feature>
<reference evidence="2 3" key="2">
    <citation type="journal article" date="2013" name="Genome Biol. Evol.">
        <title>Genome sequencing of Giardia lamblia genotypes A2 and B isolates (DH and GS) and comparative analysis with the genomes of genotypes A1 and E (WB and Pig).</title>
        <authorList>
            <person name="Adam R.D."/>
            <person name="Dahlstrom E.W."/>
            <person name="Martens C.A."/>
            <person name="Bruno D.P."/>
            <person name="Barbian K.D."/>
            <person name="Ricklefs S.M."/>
            <person name="Hernandez M.M."/>
            <person name="Narla N.P."/>
            <person name="Patel R.B."/>
            <person name="Porcella S.F."/>
            <person name="Nash T.E."/>
        </authorList>
    </citation>
    <scope>NUCLEOTIDE SEQUENCE [LARGE SCALE GENOMIC DNA]</scope>
    <source>
        <strain evidence="2 3">DH</strain>
    </source>
</reference>
<name>V6TMY0_GIAIN</name>
<evidence type="ECO:0000256" key="1">
    <source>
        <dbReference type="SAM" id="MobiDB-lite"/>
    </source>
</evidence>
<feature type="region of interest" description="Disordered" evidence="1">
    <location>
        <begin position="91"/>
        <end position="132"/>
    </location>
</feature>
<dbReference type="EMBL" id="AHGT01000001">
    <property type="protein sequence ID" value="ESU39682.1"/>
    <property type="molecule type" value="Genomic_DNA"/>
</dbReference>
<sequence>MILNLSVNPTTFMSTRRSFMLDPIPVPQSSPNIARPLSRGAGSCKCKLPIITSAARSKRSSSALANSMQLAQDKMPHIMVKNKDISEIATPAKSKSPNTSNPLHSLSSTPLSVRKKATQCTQGSDLPVPSPSSSLIEADADLQPESVSIASSSMKEAQRTCYLDASGLETTPGIPILDQLTGVITVPFRDESTKSIKSCSEDDNSNGTESREELRKYSVQQVSYRPTESDAGYVSRKACYLGIEKTTAKDEGANFIGQILAESATEQKSPAVIESYFTKQIAPPIYKTHRPIERKIKSLTPQPILNKDGMAVETCKQGVHHTRIPEKQILIRTSPPFKRLIQTPYGDFITKFECPSFNVTRYNTLSRLRWMSYQISHFDNNLNPDQKMQPATSNIFYFQSEIYQIIKEKLSSSRSDTSRRFIFSTDELESILDEFERYYKEFESLPKPVIIPQEYTQVHESNSVDRYGGSKVPEFDQTMFQDDKFRYHVDLLGDQFGFNAIRCPAPVEELLHNEDLAIADANTTIESIERARATRSMERGEEHRHDKQMAMLIRENQKIDLFNPRLITSSDTYTIMDTECKIETSHEAGYLRLDSYIAGSPLPEGSISISQLMQHGLSVVEAERSVATSIYKSGSIVSFTRAS</sequence>
<comment type="caution">
    <text evidence="2">The sequence shown here is derived from an EMBL/GenBank/DDBJ whole genome shotgun (WGS) entry which is preliminary data.</text>
</comment>
<reference evidence="3" key="1">
    <citation type="submission" date="2012-02" db="EMBL/GenBank/DDBJ databases">
        <title>Genome sequencing of Giardia lamblia Genotypes A2 and B isolates (DH and GS) and comparative analysis with the genomes of Genotypes A1 and E (WB and Pig).</title>
        <authorList>
            <person name="Adam R."/>
            <person name="Dahlstrom E."/>
            <person name="Martens C."/>
            <person name="Bruno D."/>
            <person name="Barbian K."/>
            <person name="Porcella S.F."/>
            <person name="Nash T."/>
        </authorList>
    </citation>
    <scope>NUCLEOTIDE SEQUENCE</scope>
    <source>
        <strain evidence="3">DH</strain>
    </source>
</reference>
<dbReference type="VEuPathDB" id="GiardiaDB:GL50581_3711"/>
<protein>
    <submittedName>
        <fullName evidence="2">Uncharacterized protein</fullName>
    </submittedName>
</protein>
<dbReference type="VEuPathDB" id="GiardiaDB:DHA2_151271"/>
<feature type="region of interest" description="Disordered" evidence="1">
    <location>
        <begin position="194"/>
        <end position="214"/>
    </location>
</feature>
<dbReference type="VEuPathDB" id="GiardiaDB:QR46_3867"/>
<gene>
    <name evidence="2" type="ORF">DHA2_151271</name>
</gene>
<organism evidence="2 3">
    <name type="scientific">Giardia intestinalis</name>
    <name type="common">Giardia lamblia</name>
    <dbReference type="NCBI Taxonomy" id="5741"/>
    <lineage>
        <taxon>Eukaryota</taxon>
        <taxon>Metamonada</taxon>
        <taxon>Diplomonadida</taxon>
        <taxon>Hexamitidae</taxon>
        <taxon>Giardiinae</taxon>
        <taxon>Giardia</taxon>
    </lineage>
</organism>
<evidence type="ECO:0000313" key="3">
    <source>
        <dbReference type="Proteomes" id="UP000018320"/>
    </source>
</evidence>